<dbReference type="SUPFAM" id="SSF53850">
    <property type="entry name" value="Periplasmic binding protein-like II"/>
    <property type="match status" value="1"/>
</dbReference>
<dbReference type="AlphaFoldDB" id="A0A9D2D1M8"/>
<protein>
    <submittedName>
        <fullName evidence="6">LysR family transcriptional regulator</fullName>
    </submittedName>
</protein>
<dbReference type="GO" id="GO:0032993">
    <property type="term" value="C:protein-DNA complex"/>
    <property type="evidence" value="ECO:0007669"/>
    <property type="project" value="TreeGrafter"/>
</dbReference>
<dbReference type="InterPro" id="IPR005119">
    <property type="entry name" value="LysR_subst-bd"/>
</dbReference>
<evidence type="ECO:0000256" key="2">
    <source>
        <dbReference type="ARBA" id="ARBA00023015"/>
    </source>
</evidence>
<dbReference type="InterPro" id="IPR036388">
    <property type="entry name" value="WH-like_DNA-bd_sf"/>
</dbReference>
<dbReference type="InterPro" id="IPR036390">
    <property type="entry name" value="WH_DNA-bd_sf"/>
</dbReference>
<evidence type="ECO:0000256" key="4">
    <source>
        <dbReference type="ARBA" id="ARBA00023163"/>
    </source>
</evidence>
<evidence type="ECO:0000256" key="3">
    <source>
        <dbReference type="ARBA" id="ARBA00023125"/>
    </source>
</evidence>
<evidence type="ECO:0000259" key="5">
    <source>
        <dbReference type="PROSITE" id="PS50931"/>
    </source>
</evidence>
<comment type="similarity">
    <text evidence="1">Belongs to the LysR transcriptional regulatory family.</text>
</comment>
<proteinExistence type="inferred from homology"/>
<dbReference type="FunFam" id="1.10.10.10:FF:000001">
    <property type="entry name" value="LysR family transcriptional regulator"/>
    <property type="match status" value="1"/>
</dbReference>
<dbReference type="PANTHER" id="PTHR30346">
    <property type="entry name" value="TRANSCRIPTIONAL DUAL REGULATOR HCAR-RELATED"/>
    <property type="match status" value="1"/>
</dbReference>
<keyword evidence="2" id="KW-0805">Transcription regulation</keyword>
<dbReference type="GO" id="GO:0003677">
    <property type="term" value="F:DNA binding"/>
    <property type="evidence" value="ECO:0007669"/>
    <property type="project" value="UniProtKB-KW"/>
</dbReference>
<evidence type="ECO:0000256" key="1">
    <source>
        <dbReference type="ARBA" id="ARBA00009437"/>
    </source>
</evidence>
<keyword evidence="4" id="KW-0804">Transcription</keyword>
<dbReference type="CDD" id="cd05466">
    <property type="entry name" value="PBP2_LTTR_substrate"/>
    <property type="match status" value="1"/>
</dbReference>
<name>A0A9D2D1M8_9FIRM</name>
<comment type="caution">
    <text evidence="6">The sequence shown here is derived from an EMBL/GenBank/DDBJ whole genome shotgun (WGS) entry which is preliminary data.</text>
</comment>
<dbReference type="Gene3D" id="3.40.190.290">
    <property type="match status" value="1"/>
</dbReference>
<evidence type="ECO:0000313" key="6">
    <source>
        <dbReference type="EMBL" id="HIZ06933.1"/>
    </source>
</evidence>
<keyword evidence="3" id="KW-0238">DNA-binding</keyword>
<dbReference type="EMBL" id="DXCH01000087">
    <property type="protein sequence ID" value="HIZ06933.1"/>
    <property type="molecule type" value="Genomic_DNA"/>
</dbReference>
<dbReference type="InterPro" id="IPR000847">
    <property type="entry name" value="LysR_HTH_N"/>
</dbReference>
<reference evidence="6" key="2">
    <citation type="submission" date="2021-04" db="EMBL/GenBank/DDBJ databases">
        <authorList>
            <person name="Gilroy R."/>
        </authorList>
    </citation>
    <scope>NUCLEOTIDE SEQUENCE</scope>
    <source>
        <strain evidence="6">CHK192-9172</strain>
    </source>
</reference>
<dbReference type="Gene3D" id="1.10.10.10">
    <property type="entry name" value="Winged helix-like DNA-binding domain superfamily/Winged helix DNA-binding domain"/>
    <property type="match status" value="1"/>
</dbReference>
<gene>
    <name evidence="6" type="ORF">IAA08_03230</name>
</gene>
<dbReference type="SUPFAM" id="SSF46785">
    <property type="entry name" value="Winged helix' DNA-binding domain"/>
    <property type="match status" value="1"/>
</dbReference>
<dbReference type="Pfam" id="PF03466">
    <property type="entry name" value="LysR_substrate"/>
    <property type="match status" value="1"/>
</dbReference>
<sequence length="301" mass="34156">MQIRQLEYFVAVSEHLNFTKAAKQFYISQTAVTQQIKALEQELGAELFIRNNRHVELTPAGKTFLEDARAIIKRTQDAMIRARQADTVFTGNLNIGFIKGYEKTNFSDLLADFHIRYPNISLKFTRENVSELYDGILDRTLDTIINLQYSTDDLEDMEYRVIRRYPILAVMPASHPLSHRASIQRSELKGYPLVDIKKSDNRYGENTTILNAFTSAGFLPNVQYVSDDIETSILAVAAGLGYALLPSYITDALTPREKVIAVPLEGEEKRMTVIAAWHRQNENPALEKFLSDCIFPAIDDA</sequence>
<dbReference type="PROSITE" id="PS50931">
    <property type="entry name" value="HTH_LYSR"/>
    <property type="match status" value="1"/>
</dbReference>
<dbReference type="PRINTS" id="PR00039">
    <property type="entry name" value="HTHLYSR"/>
</dbReference>
<organism evidence="6 7">
    <name type="scientific">Candidatus Eubacterium avistercoris</name>
    <dbReference type="NCBI Taxonomy" id="2838567"/>
    <lineage>
        <taxon>Bacteria</taxon>
        <taxon>Bacillati</taxon>
        <taxon>Bacillota</taxon>
        <taxon>Clostridia</taxon>
        <taxon>Eubacteriales</taxon>
        <taxon>Eubacteriaceae</taxon>
        <taxon>Eubacterium</taxon>
    </lineage>
</organism>
<dbReference type="Proteomes" id="UP000824024">
    <property type="component" value="Unassembled WGS sequence"/>
</dbReference>
<feature type="domain" description="HTH lysR-type" evidence="5">
    <location>
        <begin position="1"/>
        <end position="58"/>
    </location>
</feature>
<dbReference type="GO" id="GO:0003700">
    <property type="term" value="F:DNA-binding transcription factor activity"/>
    <property type="evidence" value="ECO:0007669"/>
    <property type="project" value="InterPro"/>
</dbReference>
<evidence type="ECO:0000313" key="7">
    <source>
        <dbReference type="Proteomes" id="UP000824024"/>
    </source>
</evidence>
<reference evidence="6" key="1">
    <citation type="journal article" date="2021" name="PeerJ">
        <title>Extensive microbial diversity within the chicken gut microbiome revealed by metagenomics and culture.</title>
        <authorList>
            <person name="Gilroy R."/>
            <person name="Ravi A."/>
            <person name="Getino M."/>
            <person name="Pursley I."/>
            <person name="Horton D.L."/>
            <person name="Alikhan N.F."/>
            <person name="Baker D."/>
            <person name="Gharbi K."/>
            <person name="Hall N."/>
            <person name="Watson M."/>
            <person name="Adriaenssens E.M."/>
            <person name="Foster-Nyarko E."/>
            <person name="Jarju S."/>
            <person name="Secka A."/>
            <person name="Antonio M."/>
            <person name="Oren A."/>
            <person name="Chaudhuri R.R."/>
            <person name="La Ragione R."/>
            <person name="Hildebrand F."/>
            <person name="Pallen M.J."/>
        </authorList>
    </citation>
    <scope>NUCLEOTIDE SEQUENCE</scope>
    <source>
        <strain evidence="6">CHK192-9172</strain>
    </source>
</reference>
<dbReference type="PANTHER" id="PTHR30346:SF0">
    <property type="entry name" value="HCA OPERON TRANSCRIPTIONAL ACTIVATOR HCAR"/>
    <property type="match status" value="1"/>
</dbReference>
<accession>A0A9D2D1M8</accession>
<dbReference type="Pfam" id="PF00126">
    <property type="entry name" value="HTH_1"/>
    <property type="match status" value="1"/>
</dbReference>